<evidence type="ECO:0000313" key="2">
    <source>
        <dbReference type="EMBL" id="MUG70044.1"/>
    </source>
</evidence>
<name>A0A7X3CSJ4_9BACL</name>
<keyword evidence="2" id="KW-0560">Oxidoreductase</keyword>
<dbReference type="Gene3D" id="3.10.180.10">
    <property type="entry name" value="2,3-Dihydroxybiphenyl 1,2-Dioxygenase, domain 1"/>
    <property type="match status" value="2"/>
</dbReference>
<sequence length="345" mass="38763">MLKRRLSITRLNESDNILSLRRKRNMAQLISGIHHVTSGVGGAQEDIDFFTQIVGQRMVKQTVLFDGAESIYHLYYANRNAEIGTVMTTFPYRKAGIKARKGSGQVKITSYTVPESSLEFWLKHLDKHGVGHGSIESRFGQKRIGFFHPCGLEFEFVADDSDKRAGWVTDEVSDAEAVRGFHSVTMSVREVPEQERFLVDGLGFRKTGEEGPYHRFEIGDGGAQKTIFLIHEPDVPQGSWTFGEGTVHHVAFAVANDDEATKLKLHLEGIGYTDASEVKDRDYFHSVYVRSPGGILCEIATSDIGFEINEPMDKLGHKLLLPSWFEHRREEIVAALEPITNPQIK</sequence>
<dbReference type="PANTHER" id="PTHR36110">
    <property type="entry name" value="RING-CLEAVING DIOXYGENASE MHQE-RELATED"/>
    <property type="match status" value="1"/>
</dbReference>
<dbReference type="AlphaFoldDB" id="A0A7X3CSJ4"/>
<feature type="domain" description="VOC" evidence="1">
    <location>
        <begin position="32"/>
        <end position="159"/>
    </location>
</feature>
<evidence type="ECO:0000313" key="3">
    <source>
        <dbReference type="Proteomes" id="UP000450917"/>
    </source>
</evidence>
<reference evidence="2 3" key="1">
    <citation type="submission" date="2019-11" db="EMBL/GenBank/DDBJ databases">
        <title>Draft genome sequences of five Paenibacillus species of dairy origin.</title>
        <authorList>
            <person name="Olajide A.M."/>
            <person name="Chen S."/>
            <person name="Lapointe G."/>
        </authorList>
    </citation>
    <scope>NUCLEOTIDE SEQUENCE [LARGE SCALE GENOMIC DNA]</scope>
    <source>
        <strain evidence="2 3">2CS3</strain>
    </source>
</reference>
<organism evidence="2 3">
    <name type="scientific">Paenibacillus validus</name>
    <dbReference type="NCBI Taxonomy" id="44253"/>
    <lineage>
        <taxon>Bacteria</taxon>
        <taxon>Bacillati</taxon>
        <taxon>Bacillota</taxon>
        <taxon>Bacilli</taxon>
        <taxon>Bacillales</taxon>
        <taxon>Paenibacillaceae</taxon>
        <taxon>Paenibacillus</taxon>
    </lineage>
</organism>
<dbReference type="GO" id="GO:0051213">
    <property type="term" value="F:dioxygenase activity"/>
    <property type="evidence" value="ECO:0007669"/>
    <property type="project" value="UniProtKB-KW"/>
</dbReference>
<dbReference type="CDD" id="cd08347">
    <property type="entry name" value="PcpA_C_like"/>
    <property type="match status" value="1"/>
</dbReference>
<keyword evidence="3" id="KW-1185">Reference proteome</keyword>
<dbReference type="SUPFAM" id="SSF54593">
    <property type="entry name" value="Glyoxalase/Bleomycin resistance protein/Dihydroxybiphenyl dioxygenase"/>
    <property type="match status" value="1"/>
</dbReference>
<dbReference type="Proteomes" id="UP000450917">
    <property type="component" value="Unassembled WGS sequence"/>
</dbReference>
<gene>
    <name evidence="2" type="ORF">GNP93_05060</name>
</gene>
<dbReference type="Pfam" id="PF00903">
    <property type="entry name" value="Glyoxalase"/>
    <property type="match status" value="1"/>
</dbReference>
<accession>A0A7X3CSJ4</accession>
<comment type="caution">
    <text evidence="2">The sequence shown here is derived from an EMBL/GenBank/DDBJ whole genome shotgun (WGS) entry which is preliminary data.</text>
</comment>
<dbReference type="InterPro" id="IPR037523">
    <property type="entry name" value="VOC_core"/>
</dbReference>
<evidence type="ECO:0000259" key="1">
    <source>
        <dbReference type="PROSITE" id="PS51819"/>
    </source>
</evidence>
<dbReference type="PANTHER" id="PTHR36110:SF4">
    <property type="entry name" value="RING-CLEAVING DIOXYGENASE MHQA-RELATED"/>
    <property type="match status" value="1"/>
</dbReference>
<protein>
    <submittedName>
        <fullName evidence="2">Ring-cleaving dioxygenase</fullName>
    </submittedName>
</protein>
<dbReference type="InterPro" id="IPR052537">
    <property type="entry name" value="Extradiol_RC_dioxygenase"/>
</dbReference>
<feature type="domain" description="VOC" evidence="1">
    <location>
        <begin position="180"/>
        <end position="302"/>
    </location>
</feature>
<dbReference type="InterPro" id="IPR004360">
    <property type="entry name" value="Glyas_Fos-R_dOase_dom"/>
</dbReference>
<dbReference type="EMBL" id="WNZX01000003">
    <property type="protein sequence ID" value="MUG70044.1"/>
    <property type="molecule type" value="Genomic_DNA"/>
</dbReference>
<dbReference type="InterPro" id="IPR029068">
    <property type="entry name" value="Glyas_Bleomycin-R_OHBP_Dase"/>
</dbReference>
<proteinExistence type="predicted"/>
<keyword evidence="2" id="KW-0223">Dioxygenase</keyword>
<dbReference type="PROSITE" id="PS51819">
    <property type="entry name" value="VOC"/>
    <property type="match status" value="2"/>
</dbReference>